<dbReference type="Proteomes" id="UP000821837">
    <property type="component" value="Unassembled WGS sequence"/>
</dbReference>
<protein>
    <submittedName>
        <fullName evidence="2">Uncharacterized protein</fullName>
    </submittedName>
</protein>
<feature type="region of interest" description="Disordered" evidence="1">
    <location>
        <begin position="1"/>
        <end position="30"/>
    </location>
</feature>
<dbReference type="AlphaFoldDB" id="A0A9D4SMM8"/>
<evidence type="ECO:0000256" key="1">
    <source>
        <dbReference type="SAM" id="MobiDB-lite"/>
    </source>
</evidence>
<dbReference type="EMBL" id="JABSTV010001255">
    <property type="protein sequence ID" value="KAH7934802.1"/>
    <property type="molecule type" value="Genomic_DNA"/>
</dbReference>
<organism evidence="2 3">
    <name type="scientific">Rhipicephalus sanguineus</name>
    <name type="common">Brown dog tick</name>
    <name type="synonym">Ixodes sanguineus</name>
    <dbReference type="NCBI Taxonomy" id="34632"/>
    <lineage>
        <taxon>Eukaryota</taxon>
        <taxon>Metazoa</taxon>
        <taxon>Ecdysozoa</taxon>
        <taxon>Arthropoda</taxon>
        <taxon>Chelicerata</taxon>
        <taxon>Arachnida</taxon>
        <taxon>Acari</taxon>
        <taxon>Parasitiformes</taxon>
        <taxon>Ixodida</taxon>
        <taxon>Ixodoidea</taxon>
        <taxon>Ixodidae</taxon>
        <taxon>Rhipicephalinae</taxon>
        <taxon>Rhipicephalus</taxon>
        <taxon>Rhipicephalus</taxon>
    </lineage>
</organism>
<evidence type="ECO:0000313" key="2">
    <source>
        <dbReference type="EMBL" id="KAH7934802.1"/>
    </source>
</evidence>
<comment type="caution">
    <text evidence="2">The sequence shown here is derived from an EMBL/GenBank/DDBJ whole genome shotgun (WGS) entry which is preliminary data.</text>
</comment>
<evidence type="ECO:0000313" key="3">
    <source>
        <dbReference type="Proteomes" id="UP000821837"/>
    </source>
</evidence>
<accession>A0A9D4SMM8</accession>
<name>A0A9D4SMM8_RHISA</name>
<sequence length="85" mass="8712">MCPTSTVAGGGNGGAPKKHLRRMGRPAAKDMIRACQKRPQEGAPPRQPAAAAGTVDAVAPGCALARVSGSRKPHGLNESSRSLQR</sequence>
<reference evidence="2" key="1">
    <citation type="journal article" date="2020" name="Cell">
        <title>Large-Scale Comparative Analyses of Tick Genomes Elucidate Their Genetic Diversity and Vector Capacities.</title>
        <authorList>
            <consortium name="Tick Genome and Microbiome Consortium (TIGMIC)"/>
            <person name="Jia N."/>
            <person name="Wang J."/>
            <person name="Shi W."/>
            <person name="Du L."/>
            <person name="Sun Y."/>
            <person name="Zhan W."/>
            <person name="Jiang J.F."/>
            <person name="Wang Q."/>
            <person name="Zhang B."/>
            <person name="Ji P."/>
            <person name="Bell-Sakyi L."/>
            <person name="Cui X.M."/>
            <person name="Yuan T.T."/>
            <person name="Jiang B.G."/>
            <person name="Yang W.F."/>
            <person name="Lam T.T."/>
            <person name="Chang Q.C."/>
            <person name="Ding S.J."/>
            <person name="Wang X.J."/>
            <person name="Zhu J.G."/>
            <person name="Ruan X.D."/>
            <person name="Zhao L."/>
            <person name="Wei J.T."/>
            <person name="Ye R.Z."/>
            <person name="Que T.C."/>
            <person name="Du C.H."/>
            <person name="Zhou Y.H."/>
            <person name="Cheng J.X."/>
            <person name="Dai P.F."/>
            <person name="Guo W.B."/>
            <person name="Han X.H."/>
            <person name="Huang E.J."/>
            <person name="Li L.F."/>
            <person name="Wei W."/>
            <person name="Gao Y.C."/>
            <person name="Liu J.Z."/>
            <person name="Shao H.Z."/>
            <person name="Wang X."/>
            <person name="Wang C.C."/>
            <person name="Yang T.C."/>
            <person name="Huo Q.B."/>
            <person name="Li W."/>
            <person name="Chen H.Y."/>
            <person name="Chen S.E."/>
            <person name="Zhou L.G."/>
            <person name="Ni X.B."/>
            <person name="Tian J.H."/>
            <person name="Sheng Y."/>
            <person name="Liu T."/>
            <person name="Pan Y.S."/>
            <person name="Xia L.Y."/>
            <person name="Li J."/>
            <person name="Zhao F."/>
            <person name="Cao W.C."/>
        </authorList>
    </citation>
    <scope>NUCLEOTIDE SEQUENCE</scope>
    <source>
        <strain evidence="2">Rsan-2018</strain>
    </source>
</reference>
<proteinExistence type="predicted"/>
<feature type="region of interest" description="Disordered" evidence="1">
    <location>
        <begin position="65"/>
        <end position="85"/>
    </location>
</feature>
<reference evidence="2" key="2">
    <citation type="submission" date="2021-09" db="EMBL/GenBank/DDBJ databases">
        <authorList>
            <person name="Jia N."/>
            <person name="Wang J."/>
            <person name="Shi W."/>
            <person name="Du L."/>
            <person name="Sun Y."/>
            <person name="Zhan W."/>
            <person name="Jiang J."/>
            <person name="Wang Q."/>
            <person name="Zhang B."/>
            <person name="Ji P."/>
            <person name="Sakyi L.B."/>
            <person name="Cui X."/>
            <person name="Yuan T."/>
            <person name="Jiang B."/>
            <person name="Yang W."/>
            <person name="Lam T.T.-Y."/>
            <person name="Chang Q."/>
            <person name="Ding S."/>
            <person name="Wang X."/>
            <person name="Zhu J."/>
            <person name="Ruan X."/>
            <person name="Zhao L."/>
            <person name="Wei J."/>
            <person name="Que T."/>
            <person name="Du C."/>
            <person name="Cheng J."/>
            <person name="Dai P."/>
            <person name="Han X."/>
            <person name="Huang E."/>
            <person name="Gao Y."/>
            <person name="Liu J."/>
            <person name="Shao H."/>
            <person name="Ye R."/>
            <person name="Li L."/>
            <person name="Wei W."/>
            <person name="Wang X."/>
            <person name="Wang C."/>
            <person name="Huo Q."/>
            <person name="Li W."/>
            <person name="Guo W."/>
            <person name="Chen H."/>
            <person name="Chen S."/>
            <person name="Zhou L."/>
            <person name="Zhou L."/>
            <person name="Ni X."/>
            <person name="Tian J."/>
            <person name="Zhou Y."/>
            <person name="Sheng Y."/>
            <person name="Liu T."/>
            <person name="Pan Y."/>
            <person name="Xia L."/>
            <person name="Li J."/>
            <person name="Zhao F."/>
            <person name="Cao W."/>
        </authorList>
    </citation>
    <scope>NUCLEOTIDE SEQUENCE</scope>
    <source>
        <strain evidence="2">Rsan-2018</strain>
        <tissue evidence="2">Larvae</tissue>
    </source>
</reference>
<keyword evidence="3" id="KW-1185">Reference proteome</keyword>
<gene>
    <name evidence="2" type="ORF">HPB52_000499</name>
</gene>